<feature type="transmembrane region" description="Helical" evidence="6">
    <location>
        <begin position="36"/>
        <end position="59"/>
    </location>
</feature>
<dbReference type="InterPro" id="IPR020846">
    <property type="entry name" value="MFS_dom"/>
</dbReference>
<dbReference type="InterPro" id="IPR011701">
    <property type="entry name" value="MFS"/>
</dbReference>
<evidence type="ECO:0000256" key="1">
    <source>
        <dbReference type="ARBA" id="ARBA00004141"/>
    </source>
</evidence>
<dbReference type="Pfam" id="PF07690">
    <property type="entry name" value="MFS_1"/>
    <property type="match status" value="1"/>
</dbReference>
<evidence type="ECO:0000256" key="2">
    <source>
        <dbReference type="ARBA" id="ARBA00022448"/>
    </source>
</evidence>
<feature type="transmembrane region" description="Helical" evidence="6">
    <location>
        <begin position="402"/>
        <end position="421"/>
    </location>
</feature>
<feature type="transmembrane region" description="Helical" evidence="6">
    <location>
        <begin position="162"/>
        <end position="184"/>
    </location>
</feature>
<feature type="transmembrane region" description="Helical" evidence="6">
    <location>
        <begin position="79"/>
        <end position="97"/>
    </location>
</feature>
<keyword evidence="5 6" id="KW-0472">Membrane</keyword>
<feature type="transmembrane region" description="Helical" evidence="6">
    <location>
        <begin position="373"/>
        <end position="395"/>
    </location>
</feature>
<dbReference type="Gene3D" id="1.20.1250.20">
    <property type="entry name" value="MFS general substrate transporter like domains"/>
    <property type="match status" value="1"/>
</dbReference>
<evidence type="ECO:0000259" key="7">
    <source>
        <dbReference type="PROSITE" id="PS50850"/>
    </source>
</evidence>
<sequence length="459" mass="50583">MDIIPNKLGEEERRCGVKKVDFEDALVLAGHGRFHYLLFVTCGLCMMTVIMEMLDIGYLLPAAHCDLGLSTQDKGTLNAMVFAGMIASSQLWGFIADTNGRRKVLIFTLLINCCCTIASSFANDLWVLVLFRFLNGVFICGPSAVIYAYMGEFHTGLTRSKAIIWSCCFVSLGTIALPGLAWVIIPQPWRVQLPWCTYSSWRVFLVVCSIPGLITAILLGVFLPESPRFLYSQGRYDETLAVLRRIFSINTSCPPQQYPLIELSADPDQTLVKSNNRSVKCLIESMCGQTRSLFSAPHVVNLIHICALQFGLFSCANGLILWMPDLFSQLYVDYALHPEDQRTICQVVQRGLMASNQTSDTGLDCTNTVDAGVYQNTLIIGGVGMMAYIINGYFIDSVGRRNILVINLVTSGTAGIGLYFVRSPGQVLSLACVFLALSSTCISVVSTAAIELFPTHLRY</sequence>
<feature type="transmembrane region" description="Helical" evidence="6">
    <location>
        <begin position="128"/>
        <end position="150"/>
    </location>
</feature>
<evidence type="ECO:0000256" key="4">
    <source>
        <dbReference type="ARBA" id="ARBA00022989"/>
    </source>
</evidence>
<dbReference type="AlphaFoldDB" id="A0A7R9J2A4"/>
<keyword evidence="3 6" id="KW-0812">Transmembrane</keyword>
<feature type="transmembrane region" description="Helical" evidence="6">
    <location>
        <begin position="104"/>
        <end position="122"/>
    </location>
</feature>
<keyword evidence="4 6" id="KW-1133">Transmembrane helix</keyword>
<dbReference type="InterPro" id="IPR036259">
    <property type="entry name" value="MFS_trans_sf"/>
</dbReference>
<feature type="transmembrane region" description="Helical" evidence="6">
    <location>
        <begin position="427"/>
        <end position="453"/>
    </location>
</feature>
<dbReference type="SUPFAM" id="SSF103473">
    <property type="entry name" value="MFS general substrate transporter"/>
    <property type="match status" value="1"/>
</dbReference>
<protein>
    <submittedName>
        <fullName evidence="8">(California timema) hypothetical protein</fullName>
    </submittedName>
</protein>
<dbReference type="GO" id="GO:0022857">
    <property type="term" value="F:transmembrane transporter activity"/>
    <property type="evidence" value="ECO:0007669"/>
    <property type="project" value="InterPro"/>
</dbReference>
<feature type="transmembrane region" description="Helical" evidence="6">
    <location>
        <begin position="204"/>
        <end position="223"/>
    </location>
</feature>
<organism evidence="8">
    <name type="scientific">Timema californicum</name>
    <name type="common">California timema</name>
    <name type="synonym">Walking stick</name>
    <dbReference type="NCBI Taxonomy" id="61474"/>
    <lineage>
        <taxon>Eukaryota</taxon>
        <taxon>Metazoa</taxon>
        <taxon>Ecdysozoa</taxon>
        <taxon>Arthropoda</taxon>
        <taxon>Hexapoda</taxon>
        <taxon>Insecta</taxon>
        <taxon>Pterygota</taxon>
        <taxon>Neoptera</taxon>
        <taxon>Polyneoptera</taxon>
        <taxon>Phasmatodea</taxon>
        <taxon>Timematodea</taxon>
        <taxon>Timematoidea</taxon>
        <taxon>Timematidae</taxon>
        <taxon>Timema</taxon>
    </lineage>
</organism>
<evidence type="ECO:0000256" key="5">
    <source>
        <dbReference type="ARBA" id="ARBA00023136"/>
    </source>
</evidence>
<dbReference type="GO" id="GO:0016020">
    <property type="term" value="C:membrane"/>
    <property type="evidence" value="ECO:0007669"/>
    <property type="project" value="UniProtKB-SubCell"/>
</dbReference>
<name>A0A7R9J2A4_TIMCA</name>
<dbReference type="PANTHER" id="PTHR23511:SF35">
    <property type="entry name" value="MAJOR FACILITATOR SUPERFAMILY (MFS) PROFILE DOMAIN-CONTAINING PROTEIN"/>
    <property type="match status" value="1"/>
</dbReference>
<keyword evidence="2" id="KW-0813">Transport</keyword>
<feature type="domain" description="Major facilitator superfamily (MFS) profile" evidence="7">
    <location>
        <begin position="36"/>
        <end position="459"/>
    </location>
</feature>
<reference evidence="8" key="1">
    <citation type="submission" date="2020-11" db="EMBL/GenBank/DDBJ databases">
        <authorList>
            <person name="Tran Van P."/>
        </authorList>
    </citation>
    <scope>NUCLEOTIDE SEQUENCE</scope>
</reference>
<proteinExistence type="predicted"/>
<dbReference type="PROSITE" id="PS50850">
    <property type="entry name" value="MFS"/>
    <property type="match status" value="1"/>
</dbReference>
<dbReference type="PANTHER" id="PTHR23511">
    <property type="entry name" value="SYNAPTIC VESICLE GLYCOPROTEIN 2"/>
    <property type="match status" value="1"/>
</dbReference>
<gene>
    <name evidence="8" type="ORF">TCMB3V08_LOCUS4128</name>
</gene>
<dbReference type="EMBL" id="OE180519">
    <property type="protein sequence ID" value="CAD7571453.1"/>
    <property type="molecule type" value="Genomic_DNA"/>
</dbReference>
<feature type="transmembrane region" description="Helical" evidence="6">
    <location>
        <begin position="299"/>
        <end position="323"/>
    </location>
</feature>
<evidence type="ECO:0000256" key="3">
    <source>
        <dbReference type="ARBA" id="ARBA00022692"/>
    </source>
</evidence>
<evidence type="ECO:0000313" key="8">
    <source>
        <dbReference type="EMBL" id="CAD7571453.1"/>
    </source>
</evidence>
<accession>A0A7R9J2A4</accession>
<evidence type="ECO:0000256" key="6">
    <source>
        <dbReference type="SAM" id="Phobius"/>
    </source>
</evidence>
<comment type="subcellular location">
    <subcellularLocation>
        <location evidence="1">Membrane</location>
        <topology evidence="1">Multi-pass membrane protein</topology>
    </subcellularLocation>
</comment>